<dbReference type="Proteomes" id="UP000000267">
    <property type="component" value="Unassembled WGS sequence"/>
</dbReference>
<dbReference type="SUPFAM" id="SSF52096">
    <property type="entry name" value="ClpP/crotonase"/>
    <property type="match status" value="1"/>
</dbReference>
<dbReference type="GeneID" id="5546464"/>
<keyword evidence="4" id="KW-0576">Peroxisome</keyword>
<evidence type="ECO:0000256" key="6">
    <source>
        <dbReference type="SAM" id="Phobius"/>
    </source>
</evidence>
<dbReference type="Gene3D" id="3.90.226.10">
    <property type="entry name" value="2-enoyl-CoA Hydratase, Chain A, domain 1"/>
    <property type="match status" value="1"/>
</dbReference>
<comment type="similarity">
    <text evidence="3">Belongs to the enoyl-CoA hydratase/isomerase family.</text>
</comment>
<keyword evidence="8" id="KW-1185">Reference proteome</keyword>
<sequence>MVELKSEDKIKYTINGPFFVIKLDNPKNLNAMTREDYLYLGQLLEKSENNPDVYFTVLTSTGRFFSSGADFANITAKNENSNDPELTKWLSNFVATNLYVTDMFARHSKVLICCLNGPSIGMSAAIVALCDIVYSKNDLVYLLFPFASLGLITEGATSVTLPRKINDNVAYEKLIFSQPFKYDVLKGNIIVKNYKIEDTDEFNSAVLKDLSEKIKYLHLPSCLGMKNLIHSSLRDEIIRVNSIEVNDALKFWLQGEPQRRFKQLLLKERSHKL</sequence>
<dbReference type="KEGG" id="vpo:Kpol_543p19"/>
<name>A7THM4_VANPO</name>
<gene>
    <name evidence="7" type="ORF">Kpol_543p19</name>
</gene>
<keyword evidence="6" id="KW-0472">Membrane</keyword>
<dbReference type="OMA" id="FQAIMDF"/>
<dbReference type="Pfam" id="PF00378">
    <property type="entry name" value="ECH_1"/>
    <property type="match status" value="1"/>
</dbReference>
<dbReference type="EMBL" id="DS480392">
    <property type="protein sequence ID" value="EDO18190.1"/>
    <property type="molecule type" value="Genomic_DNA"/>
</dbReference>
<evidence type="ECO:0000256" key="3">
    <source>
        <dbReference type="ARBA" id="ARBA00005254"/>
    </source>
</evidence>
<dbReference type="OrthoDB" id="2018133at2759"/>
<accession>A7THM4</accession>
<evidence type="ECO:0000313" key="8">
    <source>
        <dbReference type="Proteomes" id="UP000000267"/>
    </source>
</evidence>
<dbReference type="HOGENOM" id="CLU_009834_6_2_1"/>
<dbReference type="FunFam" id="3.90.226.10:FF:000048">
    <property type="entry name" value="3,2-trans-enoyl-CoA isomerase"/>
    <property type="match status" value="1"/>
</dbReference>
<dbReference type="InterPro" id="IPR029045">
    <property type="entry name" value="ClpP/crotonase-like_dom_sf"/>
</dbReference>
<keyword evidence="6" id="KW-0812">Transmembrane</keyword>
<keyword evidence="6" id="KW-1133">Transmembrane helix</keyword>
<evidence type="ECO:0000256" key="2">
    <source>
        <dbReference type="ARBA" id="ARBA00005005"/>
    </source>
</evidence>
<dbReference type="InParanoid" id="A7THM4"/>
<dbReference type="GO" id="GO:0004165">
    <property type="term" value="F:delta(3)-delta(2)-enoyl-CoA isomerase activity"/>
    <property type="evidence" value="ECO:0007669"/>
    <property type="project" value="EnsemblFungi"/>
</dbReference>
<protein>
    <submittedName>
        <fullName evidence="7">Uncharacterized protein</fullName>
    </submittedName>
</protein>
<dbReference type="CDD" id="cd06558">
    <property type="entry name" value="crotonase-like"/>
    <property type="match status" value="1"/>
</dbReference>
<feature type="transmembrane region" description="Helical" evidence="6">
    <location>
        <begin position="110"/>
        <end position="134"/>
    </location>
</feature>
<dbReference type="InterPro" id="IPR001753">
    <property type="entry name" value="Enoyl-CoA_hydra/iso"/>
</dbReference>
<reference evidence="7 8" key="1">
    <citation type="journal article" date="2007" name="Proc. Natl. Acad. Sci. U.S.A.">
        <title>Independent sorting-out of thousands of duplicated gene pairs in two yeast species descended from a whole-genome duplication.</title>
        <authorList>
            <person name="Scannell D.R."/>
            <person name="Frank A.C."/>
            <person name="Conant G.C."/>
            <person name="Byrne K.P."/>
            <person name="Woolfit M."/>
            <person name="Wolfe K.H."/>
        </authorList>
    </citation>
    <scope>NUCLEOTIDE SEQUENCE [LARGE SCALE GENOMIC DNA]</scope>
    <source>
        <strain evidence="8">ATCC 22028 / DSM 70294 / BCRC 21397 / CBS 2163 / NBRC 10782 / NRRL Y-8283 / UCD 57-17</strain>
    </source>
</reference>
<dbReference type="GO" id="GO:0005782">
    <property type="term" value="C:peroxisomal matrix"/>
    <property type="evidence" value="ECO:0007669"/>
    <property type="project" value="TreeGrafter"/>
</dbReference>
<comment type="pathway">
    <text evidence="2">Lipid metabolism; fatty acid beta-oxidation.</text>
</comment>
<dbReference type="PANTHER" id="PTHR43684:SF1">
    <property type="entry name" value="ENOYL-COA DELTA ISOMERASE 2"/>
    <property type="match status" value="1"/>
</dbReference>
<dbReference type="FunCoup" id="A7THM4">
    <property type="interactions" value="221"/>
</dbReference>
<keyword evidence="5" id="KW-0413">Isomerase</keyword>
<dbReference type="GO" id="GO:0006635">
    <property type="term" value="P:fatty acid beta-oxidation"/>
    <property type="evidence" value="ECO:0007669"/>
    <property type="project" value="EnsemblFungi"/>
</dbReference>
<dbReference type="InterPro" id="IPR051053">
    <property type="entry name" value="ECH/Chromodomain_protein"/>
</dbReference>
<organism evidence="8">
    <name type="scientific">Vanderwaltozyma polyspora (strain ATCC 22028 / DSM 70294 / BCRC 21397 / CBS 2163 / NBRC 10782 / NRRL Y-8283 / UCD 57-17)</name>
    <name type="common">Kluyveromyces polysporus</name>
    <dbReference type="NCBI Taxonomy" id="436907"/>
    <lineage>
        <taxon>Eukaryota</taxon>
        <taxon>Fungi</taxon>
        <taxon>Dikarya</taxon>
        <taxon>Ascomycota</taxon>
        <taxon>Saccharomycotina</taxon>
        <taxon>Saccharomycetes</taxon>
        <taxon>Saccharomycetales</taxon>
        <taxon>Saccharomycetaceae</taxon>
        <taxon>Vanderwaltozyma</taxon>
    </lineage>
</organism>
<evidence type="ECO:0000256" key="5">
    <source>
        <dbReference type="ARBA" id="ARBA00023235"/>
    </source>
</evidence>
<dbReference type="PhylomeDB" id="A7THM4"/>
<dbReference type="AlphaFoldDB" id="A7THM4"/>
<evidence type="ECO:0000313" key="7">
    <source>
        <dbReference type="EMBL" id="EDO18190.1"/>
    </source>
</evidence>
<dbReference type="STRING" id="436907.A7THM4"/>
<dbReference type="PANTHER" id="PTHR43684">
    <property type="match status" value="1"/>
</dbReference>
<comment type="subcellular location">
    <subcellularLocation>
        <location evidence="1">Peroxisome</location>
    </subcellularLocation>
</comment>
<evidence type="ECO:0000256" key="1">
    <source>
        <dbReference type="ARBA" id="ARBA00004275"/>
    </source>
</evidence>
<dbReference type="RefSeq" id="XP_001646048.1">
    <property type="nucleotide sequence ID" value="XM_001645998.1"/>
</dbReference>
<feature type="transmembrane region" description="Helical" evidence="6">
    <location>
        <begin position="140"/>
        <end position="161"/>
    </location>
</feature>
<evidence type="ECO:0000256" key="4">
    <source>
        <dbReference type="ARBA" id="ARBA00023140"/>
    </source>
</evidence>
<dbReference type="eggNOG" id="KOG0016">
    <property type="taxonomic scope" value="Eukaryota"/>
</dbReference>
<proteinExistence type="inferred from homology"/>